<proteinExistence type="predicted"/>
<dbReference type="HOGENOM" id="CLU_1741694_0_0_1"/>
<dbReference type="AlphaFoldDB" id="A0A0C2X802"/>
<dbReference type="OrthoDB" id="3258762at2759"/>
<sequence length="150" mass="16716">MTLDAISQCPNGKRGSLLSWQPAVPSFSPSIHSFDCSDSRMENSTTSSRNHLEARQTHFTCDANCSTECAPPPGSRYNADDCEALSNWMFQRNAQFPVHAGERIVLSWGTCMYAFNSFMPSTVTWCDAQWAQIGTCKSFYVTCSHNSHNL</sequence>
<evidence type="ECO:0000313" key="1">
    <source>
        <dbReference type="EMBL" id="KIM34168.1"/>
    </source>
</evidence>
<accession>A0A0C2X802</accession>
<reference evidence="2" key="2">
    <citation type="submission" date="2015-01" db="EMBL/GenBank/DDBJ databases">
        <title>Evolutionary Origins and Diversification of the Mycorrhizal Mutualists.</title>
        <authorList>
            <consortium name="DOE Joint Genome Institute"/>
            <consortium name="Mycorrhizal Genomics Consortium"/>
            <person name="Kohler A."/>
            <person name="Kuo A."/>
            <person name="Nagy L.G."/>
            <person name="Floudas D."/>
            <person name="Copeland A."/>
            <person name="Barry K.W."/>
            <person name="Cichocki N."/>
            <person name="Veneault-Fourrey C."/>
            <person name="LaButti K."/>
            <person name="Lindquist E.A."/>
            <person name="Lipzen A."/>
            <person name="Lundell T."/>
            <person name="Morin E."/>
            <person name="Murat C."/>
            <person name="Riley R."/>
            <person name="Ohm R."/>
            <person name="Sun H."/>
            <person name="Tunlid A."/>
            <person name="Henrissat B."/>
            <person name="Grigoriev I.V."/>
            <person name="Hibbett D.S."/>
            <person name="Martin F."/>
        </authorList>
    </citation>
    <scope>NUCLEOTIDE SEQUENCE [LARGE SCALE GENOMIC DNA]</scope>
    <source>
        <strain evidence="2">MAFF 305830</strain>
    </source>
</reference>
<dbReference type="EMBL" id="KN824277">
    <property type="protein sequence ID" value="KIM34168.1"/>
    <property type="molecule type" value="Genomic_DNA"/>
</dbReference>
<organism evidence="1 2">
    <name type="scientific">Serendipita vermifera MAFF 305830</name>
    <dbReference type="NCBI Taxonomy" id="933852"/>
    <lineage>
        <taxon>Eukaryota</taxon>
        <taxon>Fungi</taxon>
        <taxon>Dikarya</taxon>
        <taxon>Basidiomycota</taxon>
        <taxon>Agaricomycotina</taxon>
        <taxon>Agaricomycetes</taxon>
        <taxon>Sebacinales</taxon>
        <taxon>Serendipitaceae</taxon>
        <taxon>Serendipita</taxon>
    </lineage>
</organism>
<keyword evidence="2" id="KW-1185">Reference proteome</keyword>
<reference evidence="1 2" key="1">
    <citation type="submission" date="2014-04" db="EMBL/GenBank/DDBJ databases">
        <authorList>
            <consortium name="DOE Joint Genome Institute"/>
            <person name="Kuo A."/>
            <person name="Zuccaro A."/>
            <person name="Kohler A."/>
            <person name="Nagy L.G."/>
            <person name="Floudas D."/>
            <person name="Copeland A."/>
            <person name="Barry K.W."/>
            <person name="Cichocki N."/>
            <person name="Veneault-Fourrey C."/>
            <person name="LaButti K."/>
            <person name="Lindquist E.A."/>
            <person name="Lipzen A."/>
            <person name="Lundell T."/>
            <person name="Morin E."/>
            <person name="Murat C."/>
            <person name="Sun H."/>
            <person name="Tunlid A."/>
            <person name="Henrissat B."/>
            <person name="Grigoriev I.V."/>
            <person name="Hibbett D.S."/>
            <person name="Martin F."/>
            <person name="Nordberg H.P."/>
            <person name="Cantor M.N."/>
            <person name="Hua S.X."/>
        </authorList>
    </citation>
    <scope>NUCLEOTIDE SEQUENCE [LARGE SCALE GENOMIC DNA]</scope>
    <source>
        <strain evidence="1 2">MAFF 305830</strain>
    </source>
</reference>
<protein>
    <submittedName>
        <fullName evidence="1">Uncharacterized protein</fullName>
    </submittedName>
</protein>
<evidence type="ECO:0000313" key="2">
    <source>
        <dbReference type="Proteomes" id="UP000054097"/>
    </source>
</evidence>
<dbReference type="Proteomes" id="UP000054097">
    <property type="component" value="Unassembled WGS sequence"/>
</dbReference>
<gene>
    <name evidence="1" type="ORF">M408DRAFT_91609</name>
</gene>
<name>A0A0C2X802_SERVB</name>